<dbReference type="PATRIC" id="fig|634177.7.peg.568"/>
<dbReference type="eggNOG" id="ENOG5030MCA">
    <property type="taxonomic scope" value="Bacteria"/>
</dbReference>
<dbReference type="EMBL" id="AP012159">
    <property type="protein sequence ID" value="BAK82895.1"/>
    <property type="molecule type" value="Genomic_DNA"/>
</dbReference>
<dbReference type="KEGG" id="gxy:GLX_04830"/>
<protein>
    <submittedName>
        <fullName evidence="1">Uncharacterized protein</fullName>
    </submittedName>
</protein>
<reference evidence="2" key="1">
    <citation type="journal article" date="2011" name="J. Bacteriol.">
        <title>Complete genome sequence of NBRC 3288, a unique cellulose-nonproducing strain of Gluconacetobacter xylinus isolated from vinegar.</title>
        <authorList>
            <person name="Ogino H."/>
            <person name="Azuma Y."/>
            <person name="Hosoyama A."/>
            <person name="Nakazawa H."/>
            <person name="Matsutani M."/>
            <person name="Hasegawa A."/>
            <person name="Otsuyama K."/>
            <person name="Matsushita K."/>
            <person name="Fujita N."/>
            <person name="Shirai M."/>
        </authorList>
    </citation>
    <scope>NUCLEOTIDE SEQUENCE [LARGE SCALE GENOMIC DNA]</scope>
    <source>
        <strain evidence="2">NBRC 3288 / BCRC 11682 / LMG 1693</strain>
    </source>
</reference>
<dbReference type="STRING" id="634177.GLX_04830"/>
<evidence type="ECO:0000313" key="1">
    <source>
        <dbReference type="EMBL" id="BAK82895.1"/>
    </source>
</evidence>
<dbReference type="HOGENOM" id="CLU_617893_0_0_5"/>
<sequence length="443" mass="45767">MDRQIVYPAQIPLDSDQLNAQRNAYVGLGQLAAMAYGWSTVAASGFACTAGTGLAVTIAPGSLLAPGVVDATAYGTLAAVGSALVRQYVSRDPLTLAVPGGGGTYTVYATPTTIDGDDTVLPFYNAADPAVTYAGADNSGNTAPTVRQDVAQIGIGASVPAGAYPLWAITVPAGATSITADMIAQSDVAPFYDTIPQLQAAKQDALGFVPVSGQWAMGTTAYQVLGLTYLISAGRPQYFYEDGSGTQYAGGTLALESDVTSEASARESADAGLQGNINAEAAARASADAKLVSGVWAIDSTAYQITGLTHLIADGRPQYFYEDSSGGQRTGGELMLRSDVTMTKFSNGSTRYTNSSAGTYVEHWFNVAAQDQQEIGFPTALSRVDSLQLTIDMGYSNTSPKSVAANYVEGTLTGTGFKASLKIPAESDQAAGGMLNIYVAGWL</sequence>
<proteinExistence type="predicted"/>
<dbReference type="Proteomes" id="UP000009044">
    <property type="component" value="Chromosome"/>
</dbReference>
<dbReference type="AlphaFoldDB" id="G2I448"/>
<gene>
    <name evidence="1" type="ordered locus">GLX_04830</name>
</gene>
<evidence type="ECO:0000313" key="2">
    <source>
        <dbReference type="Proteomes" id="UP000009044"/>
    </source>
</evidence>
<accession>G2I448</accession>
<dbReference type="RefSeq" id="WP_014104469.1">
    <property type="nucleotide sequence ID" value="NC_016027.1"/>
</dbReference>
<name>G2I448_KOMMN</name>
<organism evidence="1 2">
    <name type="scientific">Komagataeibacter medellinensis (strain NBRC 3288 / BCRC 11682 / LMG 1693 / Kondo 51)</name>
    <name type="common">Gluconacetobacter medellinensis</name>
    <dbReference type="NCBI Taxonomy" id="634177"/>
    <lineage>
        <taxon>Bacteria</taxon>
        <taxon>Pseudomonadati</taxon>
        <taxon>Pseudomonadota</taxon>
        <taxon>Alphaproteobacteria</taxon>
        <taxon>Acetobacterales</taxon>
        <taxon>Acetobacteraceae</taxon>
        <taxon>Komagataeibacter</taxon>
    </lineage>
</organism>